<keyword evidence="5 7" id="KW-0505">Motor protein</keyword>
<dbReference type="GO" id="GO:0005524">
    <property type="term" value="F:ATP binding"/>
    <property type="evidence" value="ECO:0007669"/>
    <property type="project" value="UniProtKB-UniRule"/>
</dbReference>
<evidence type="ECO:0000256" key="3">
    <source>
        <dbReference type="ARBA" id="ARBA00022741"/>
    </source>
</evidence>
<dbReference type="GO" id="GO:0008574">
    <property type="term" value="F:plus-end-directed microtubule motor activity"/>
    <property type="evidence" value="ECO:0007669"/>
    <property type="project" value="TreeGrafter"/>
</dbReference>
<protein>
    <recommendedName>
        <fullName evidence="9">Kinesin motor domain-containing protein</fullName>
    </recommendedName>
</protein>
<dbReference type="InterPro" id="IPR036961">
    <property type="entry name" value="Kinesin_motor_dom_sf"/>
</dbReference>
<dbReference type="GO" id="GO:0005634">
    <property type="term" value="C:nucleus"/>
    <property type="evidence" value="ECO:0007669"/>
    <property type="project" value="TreeGrafter"/>
</dbReference>
<feature type="coiled-coil region" evidence="8">
    <location>
        <begin position="233"/>
        <end position="358"/>
    </location>
</feature>
<keyword evidence="2" id="KW-0963">Cytoplasm</keyword>
<accession>A0A5N3WIA9</accession>
<comment type="caution">
    <text evidence="10">The sequence shown here is derived from an EMBL/GenBank/DDBJ whole genome shotgun (WGS) entry which is preliminary data.</text>
</comment>
<dbReference type="Gene3D" id="3.40.850.10">
    <property type="entry name" value="Kinesin motor domain"/>
    <property type="match status" value="2"/>
</dbReference>
<dbReference type="GO" id="GO:0051231">
    <property type="term" value="P:spindle elongation"/>
    <property type="evidence" value="ECO:0007669"/>
    <property type="project" value="TreeGrafter"/>
</dbReference>
<feature type="domain" description="Kinesin motor" evidence="9">
    <location>
        <begin position="187"/>
        <end position="224"/>
    </location>
</feature>
<dbReference type="PROSITE" id="PS50067">
    <property type="entry name" value="KINESIN_MOTOR_2"/>
    <property type="match status" value="2"/>
</dbReference>
<evidence type="ECO:0000256" key="7">
    <source>
        <dbReference type="PROSITE-ProRule" id="PRU00283"/>
    </source>
</evidence>
<evidence type="ECO:0000256" key="8">
    <source>
        <dbReference type="SAM" id="Coils"/>
    </source>
</evidence>
<evidence type="ECO:0000256" key="6">
    <source>
        <dbReference type="ARBA" id="ARBA00023212"/>
    </source>
</evidence>
<keyword evidence="8" id="KW-0175">Coiled coil</keyword>
<feature type="binding site" evidence="7">
    <location>
        <begin position="45"/>
        <end position="52"/>
    </location>
    <ligand>
        <name>ATP</name>
        <dbReference type="ChEBI" id="CHEBI:30616"/>
    </ligand>
</feature>
<feature type="domain" description="Kinesin motor" evidence="9">
    <location>
        <begin position="1"/>
        <end position="118"/>
    </location>
</feature>
<dbReference type="SUPFAM" id="SSF52540">
    <property type="entry name" value="P-loop containing nucleoside triphosphate hydrolases"/>
    <property type="match status" value="1"/>
</dbReference>
<dbReference type="PANTHER" id="PTHR47970:SF26">
    <property type="entry name" value="KINESIN-LIKE PROTEIN KIF11"/>
    <property type="match status" value="1"/>
</dbReference>
<keyword evidence="4 7" id="KW-0067">ATP-binding</keyword>
<gene>
    <name evidence="10" type="ORF">FD754_004903</name>
</gene>
<dbReference type="InterPro" id="IPR027417">
    <property type="entry name" value="P-loop_NTPase"/>
</dbReference>
<keyword evidence="6" id="KW-0206">Cytoskeleton</keyword>
<organism evidence="10 11">
    <name type="scientific">Muntiacus muntjak</name>
    <name type="common">Barking deer</name>
    <name type="synonym">Indian muntjac</name>
    <dbReference type="NCBI Taxonomy" id="9888"/>
    <lineage>
        <taxon>Eukaryota</taxon>
        <taxon>Metazoa</taxon>
        <taxon>Chordata</taxon>
        <taxon>Craniata</taxon>
        <taxon>Vertebrata</taxon>
        <taxon>Euteleostomi</taxon>
        <taxon>Mammalia</taxon>
        <taxon>Eutheria</taxon>
        <taxon>Laurasiatheria</taxon>
        <taxon>Artiodactyla</taxon>
        <taxon>Ruminantia</taxon>
        <taxon>Pecora</taxon>
        <taxon>Cervidae</taxon>
        <taxon>Muntiacinae</taxon>
        <taxon>Muntiacus</taxon>
    </lineage>
</organism>
<dbReference type="GO" id="GO:0090307">
    <property type="term" value="P:mitotic spindle assembly"/>
    <property type="evidence" value="ECO:0007669"/>
    <property type="project" value="TreeGrafter"/>
</dbReference>
<dbReference type="AlphaFoldDB" id="A0A5N3WIA9"/>
<evidence type="ECO:0000256" key="1">
    <source>
        <dbReference type="ARBA" id="ARBA00004245"/>
    </source>
</evidence>
<comment type="subcellular location">
    <subcellularLocation>
        <location evidence="1">Cytoplasm</location>
        <location evidence="1">Cytoskeleton</location>
    </subcellularLocation>
</comment>
<dbReference type="GO" id="GO:0005876">
    <property type="term" value="C:spindle microtubule"/>
    <property type="evidence" value="ECO:0007669"/>
    <property type="project" value="TreeGrafter"/>
</dbReference>
<dbReference type="Proteomes" id="UP000326458">
    <property type="component" value="Unassembled WGS sequence"/>
</dbReference>
<reference evidence="10 11" key="1">
    <citation type="submission" date="2019-06" db="EMBL/GenBank/DDBJ databases">
        <title>Discovery of a novel chromosome fission-fusion reversal in muntjac.</title>
        <authorList>
            <person name="Mudd A.B."/>
            <person name="Bredeson J.V."/>
            <person name="Baum R."/>
            <person name="Hockemeyer D."/>
            <person name="Rokhsar D.S."/>
        </authorList>
    </citation>
    <scope>NUCLEOTIDE SEQUENCE [LARGE SCALE GENOMIC DNA]</scope>
    <source>
        <strain evidence="10">UTSW_UCB_Mm</strain>
        <tissue evidence="10">Fibroblast cell line</tissue>
    </source>
</reference>
<keyword evidence="11" id="KW-1185">Reference proteome</keyword>
<dbReference type="EMBL" id="VCEA01000001">
    <property type="protein sequence ID" value="KAB0360747.1"/>
    <property type="molecule type" value="Genomic_DNA"/>
</dbReference>
<evidence type="ECO:0000259" key="9">
    <source>
        <dbReference type="PROSITE" id="PS50067"/>
    </source>
</evidence>
<dbReference type="InterPro" id="IPR001752">
    <property type="entry name" value="Kinesin_motor_dom"/>
</dbReference>
<keyword evidence="3 7" id="KW-0547">Nucleotide-binding</keyword>
<evidence type="ECO:0000313" key="11">
    <source>
        <dbReference type="Proteomes" id="UP000326458"/>
    </source>
</evidence>
<dbReference type="SMART" id="SM00129">
    <property type="entry name" value="KISc"/>
    <property type="match status" value="1"/>
</dbReference>
<sequence>MQLKICNPLKKKKKRHTNIRCKLDVVCPILDEVIMGYKCTIFAYGQTGTGKTFTMEGESSPNEEYTWEEDPLAGISPRTLHQIFEKITDNGTEFPVKVSLLEIYNDKLFDLLKSDEVYQILEKGAAKRTTAFSVTIHMKETEVDGEELNIGRSGAVDKRAPEAGNVHQSLLTLGRVITALVERTPHDSLGGRTRTSIIATVSPASLNLEETLSTLEYAHRAKNILDKPEVNQKLTKKALIKEYTEEIERLKQDLAATHEKNGLYITEENFRAMKFIEKIAAVEEELNRVTELFMDSKNELNQCKSDLQSKTQELETTQRHLQETKLQLVEEEYITSALESAEERLHDAANRLLNTVEETTKDVFGLHSKMDRKKAVDQHNAEAQDAFGKNLNSLFNNIEELIKDGNKKQKAMLEVHKTLFGILLTSSVSALDTVTAAALGSLTSIPENVSVYTCFSDELINALKTDLLSSLGTALSPTVASIREGNVVSILEINSQWKNIFKTSSIMANKIEDQKKKMDGFLSTLWNNLHELKENTVSSLAESQKVCENLTEDMKKAKKIHSQELYQLISLWEERFCDLEEKCKNIQIPVSSVQENTEQTQETMKQDARKQGHICIFRPLSCSSCCRLNLPGAPFRRPVKEAAPTPAAVSLQLPAGCAPRLLSRSVTACFSRRIDTSTAQMNGHLILHSRLSTDIFSQMAHQYLNDPIQNGTLHPNSPYLHPDLSRLDTCEINLKVSPHFCIIPITLLRVQSRGEIQRGPRRACWPTRTCGSVCGTSDSLPRGCQASVLLWTCSSPLPRPPILSSIHLPMQRARVQSLVGELRSYVPCSN</sequence>
<dbReference type="Pfam" id="PF00225">
    <property type="entry name" value="Kinesin"/>
    <property type="match status" value="2"/>
</dbReference>
<comment type="caution">
    <text evidence="7">Lacks conserved residue(s) required for the propagation of feature annotation.</text>
</comment>
<evidence type="ECO:0000313" key="10">
    <source>
        <dbReference type="EMBL" id="KAB0360747.1"/>
    </source>
</evidence>
<evidence type="ECO:0000256" key="5">
    <source>
        <dbReference type="ARBA" id="ARBA00023175"/>
    </source>
</evidence>
<dbReference type="InterPro" id="IPR047149">
    <property type="entry name" value="KIF11-like"/>
</dbReference>
<evidence type="ECO:0000256" key="4">
    <source>
        <dbReference type="ARBA" id="ARBA00022840"/>
    </source>
</evidence>
<dbReference type="GO" id="GO:0007018">
    <property type="term" value="P:microtubule-based movement"/>
    <property type="evidence" value="ECO:0007669"/>
    <property type="project" value="InterPro"/>
</dbReference>
<dbReference type="GO" id="GO:0072686">
    <property type="term" value="C:mitotic spindle"/>
    <property type="evidence" value="ECO:0007669"/>
    <property type="project" value="TreeGrafter"/>
</dbReference>
<evidence type="ECO:0000256" key="2">
    <source>
        <dbReference type="ARBA" id="ARBA00022490"/>
    </source>
</evidence>
<dbReference type="GO" id="GO:0008017">
    <property type="term" value="F:microtubule binding"/>
    <property type="evidence" value="ECO:0007669"/>
    <property type="project" value="InterPro"/>
</dbReference>
<dbReference type="PANTHER" id="PTHR47970">
    <property type="entry name" value="KINESIN-LIKE PROTEIN KIF11"/>
    <property type="match status" value="1"/>
</dbReference>
<name>A0A5N3WIA9_MUNMU</name>
<comment type="similarity">
    <text evidence="7">Belongs to the TRAFAC class myosin-kinesin ATPase superfamily. Kinesin family.</text>
</comment>
<proteinExistence type="inferred from homology"/>